<evidence type="ECO:0000256" key="7">
    <source>
        <dbReference type="ARBA" id="ARBA00023242"/>
    </source>
</evidence>
<keyword evidence="3" id="KW-0863">Zinc-finger</keyword>
<dbReference type="OrthoDB" id="1607513at2759"/>
<evidence type="ECO:0000256" key="9">
    <source>
        <dbReference type="SAM" id="MobiDB-lite"/>
    </source>
</evidence>
<dbReference type="InterPro" id="IPR012337">
    <property type="entry name" value="RNaseH-like_sf"/>
</dbReference>
<dbReference type="InterPro" id="IPR036236">
    <property type="entry name" value="Znf_C2H2_sf"/>
</dbReference>
<dbReference type="SUPFAM" id="SSF140996">
    <property type="entry name" value="Hermes dimerisation domain"/>
    <property type="match status" value="1"/>
</dbReference>
<dbReference type="Pfam" id="PF02892">
    <property type="entry name" value="zf-BED"/>
    <property type="match status" value="1"/>
</dbReference>
<feature type="region of interest" description="Disordered" evidence="9">
    <location>
        <begin position="172"/>
        <end position="200"/>
    </location>
</feature>
<organism evidence="11">
    <name type="scientific">Amphimedon queenslandica</name>
    <name type="common">Sponge</name>
    <dbReference type="NCBI Taxonomy" id="400682"/>
    <lineage>
        <taxon>Eukaryota</taxon>
        <taxon>Metazoa</taxon>
        <taxon>Porifera</taxon>
        <taxon>Demospongiae</taxon>
        <taxon>Heteroscleromorpha</taxon>
        <taxon>Haplosclerida</taxon>
        <taxon>Niphatidae</taxon>
        <taxon>Amphimedon</taxon>
    </lineage>
</organism>
<sequence length="460" mass="51141">MAVSSHVTVSETLGETDTTQTSEGEEEELEDFSGTLSSTSTGSCSVIPASSESSDASGSRVTSLLTKAVDVKLRSDEVLSWWQKNSEDLPFWSAAACKVVSSKLNSIAKCCRSSVWNHFEKHDDPEYAVCLVNGCKAKIKQSCGNTSNLLKHLKTRHIKEHQECLDDMKANAEKRGRKHKDDGQQTLPQSLERSTAYPKDSTKRKIIDDAMLKMIVTDLQPLSVEDGGLNNLVSILDSLYQLPSRATITRRLPELYAKVKAKLYKQLEATSNVSLTTDIWTSRQTKSYCCITAHYITANWELKSSLLETFEFNTEHTAAHIAAELHRVATAWNISNKIACITTDNASNMTAAIREMGWRHLPCFAHSLNLVVQDAMKLEQDLKGIKERCDAEKELITDLRVELIRPPKKDTVINMLSEVSKEFTVGNAGGLERCTCIHISETAEDTAVIAMAKNWKSHLN</sequence>
<evidence type="ECO:0000259" key="10">
    <source>
        <dbReference type="Pfam" id="PF02892"/>
    </source>
</evidence>
<keyword evidence="8" id="KW-0175">Coiled coil</keyword>
<dbReference type="GO" id="GO:0003677">
    <property type="term" value="F:DNA binding"/>
    <property type="evidence" value="ECO:0007669"/>
    <property type="project" value="InterPro"/>
</dbReference>
<dbReference type="PANTHER" id="PTHR46481">
    <property type="entry name" value="ZINC FINGER BED DOMAIN-CONTAINING PROTEIN 4"/>
    <property type="match status" value="1"/>
</dbReference>
<dbReference type="SMART" id="SM00614">
    <property type="entry name" value="ZnF_BED"/>
    <property type="match status" value="1"/>
</dbReference>
<feature type="compositionally biased region" description="Polar residues" evidence="9">
    <location>
        <begin position="184"/>
        <end position="193"/>
    </location>
</feature>
<dbReference type="STRING" id="400682.A0A1X7VJ64"/>
<dbReference type="GO" id="GO:0005634">
    <property type="term" value="C:nucleus"/>
    <property type="evidence" value="ECO:0007669"/>
    <property type="project" value="UniProtKB-SubCell"/>
</dbReference>
<dbReference type="InterPro" id="IPR052035">
    <property type="entry name" value="ZnF_BED_domain_contain"/>
</dbReference>
<feature type="domain" description="BED-type" evidence="10">
    <location>
        <begin position="113"/>
        <end position="157"/>
    </location>
</feature>
<evidence type="ECO:0000256" key="4">
    <source>
        <dbReference type="ARBA" id="ARBA00022833"/>
    </source>
</evidence>
<feature type="compositionally biased region" description="Polar residues" evidence="9">
    <location>
        <begin position="1"/>
        <end position="13"/>
    </location>
</feature>
<dbReference type="InParanoid" id="A0A1X7VJ64"/>
<keyword evidence="2" id="KW-0479">Metal-binding</keyword>
<reference evidence="11" key="1">
    <citation type="submission" date="2017-05" db="UniProtKB">
        <authorList>
            <consortium name="EnsemblMetazoa"/>
        </authorList>
    </citation>
    <scope>IDENTIFICATION</scope>
</reference>
<dbReference type="SUPFAM" id="SSF57667">
    <property type="entry name" value="beta-beta-alpha zinc fingers"/>
    <property type="match status" value="1"/>
</dbReference>
<evidence type="ECO:0000313" key="11">
    <source>
        <dbReference type="EnsemblMetazoa" id="Aqu2.1.40386_001"/>
    </source>
</evidence>
<feature type="compositionally biased region" description="Low complexity" evidence="9">
    <location>
        <begin position="32"/>
        <end position="57"/>
    </location>
</feature>
<name>A0A1X7VJ64_AMPQE</name>
<dbReference type="GO" id="GO:0009791">
    <property type="term" value="P:post-embryonic development"/>
    <property type="evidence" value="ECO:0007669"/>
    <property type="project" value="UniProtKB-ARBA"/>
</dbReference>
<evidence type="ECO:0000256" key="8">
    <source>
        <dbReference type="SAM" id="Coils"/>
    </source>
</evidence>
<dbReference type="PANTHER" id="PTHR46481:SF10">
    <property type="entry name" value="ZINC FINGER BED DOMAIN-CONTAINING PROTEIN 39"/>
    <property type="match status" value="1"/>
</dbReference>
<dbReference type="AlphaFoldDB" id="A0A1X7VJ64"/>
<evidence type="ECO:0000256" key="3">
    <source>
        <dbReference type="ARBA" id="ARBA00022771"/>
    </source>
</evidence>
<keyword evidence="6" id="KW-0804">Transcription</keyword>
<dbReference type="EnsemblMetazoa" id="Aqu2.1.40386_001">
    <property type="protein sequence ID" value="Aqu2.1.40386_001"/>
    <property type="gene ID" value="Aqu2.1.40386"/>
</dbReference>
<protein>
    <recommendedName>
        <fullName evidence="10">BED-type domain-containing protein</fullName>
    </recommendedName>
</protein>
<dbReference type="SUPFAM" id="SSF53098">
    <property type="entry name" value="Ribonuclease H-like"/>
    <property type="match status" value="1"/>
</dbReference>
<proteinExistence type="predicted"/>
<feature type="coiled-coil region" evidence="8">
    <location>
        <begin position="368"/>
        <end position="395"/>
    </location>
</feature>
<dbReference type="InterPro" id="IPR003656">
    <property type="entry name" value="Znf_BED"/>
</dbReference>
<evidence type="ECO:0000256" key="2">
    <source>
        <dbReference type="ARBA" id="ARBA00022723"/>
    </source>
</evidence>
<keyword evidence="5" id="KW-0805">Transcription regulation</keyword>
<evidence type="ECO:0000256" key="5">
    <source>
        <dbReference type="ARBA" id="ARBA00023015"/>
    </source>
</evidence>
<feature type="compositionally biased region" description="Basic and acidic residues" evidence="9">
    <location>
        <begin position="172"/>
        <end position="183"/>
    </location>
</feature>
<dbReference type="GO" id="GO:0008270">
    <property type="term" value="F:zinc ion binding"/>
    <property type="evidence" value="ECO:0007669"/>
    <property type="project" value="UniProtKB-KW"/>
</dbReference>
<comment type="subcellular location">
    <subcellularLocation>
        <location evidence="1">Nucleus</location>
    </subcellularLocation>
</comment>
<evidence type="ECO:0000256" key="1">
    <source>
        <dbReference type="ARBA" id="ARBA00004123"/>
    </source>
</evidence>
<keyword evidence="7" id="KW-0539">Nucleus</keyword>
<accession>A0A1X7VJ64</accession>
<keyword evidence="4" id="KW-0862">Zinc</keyword>
<evidence type="ECO:0000256" key="6">
    <source>
        <dbReference type="ARBA" id="ARBA00023163"/>
    </source>
</evidence>
<feature type="region of interest" description="Disordered" evidence="9">
    <location>
        <begin position="1"/>
        <end position="57"/>
    </location>
</feature>